<dbReference type="RefSeq" id="XP_015971046.1">
    <property type="nucleotide sequence ID" value="XM_016115560.1"/>
</dbReference>
<accession>A0A6P4DRC7</accession>
<dbReference type="InterPro" id="IPR021109">
    <property type="entry name" value="Peptidase_aspartic_dom_sf"/>
</dbReference>
<dbReference type="AlphaFoldDB" id="A0A6P4DRC7"/>
<dbReference type="PANTHER" id="PTHR33067:SF9">
    <property type="entry name" value="RNA-DIRECTED DNA POLYMERASE"/>
    <property type="match status" value="1"/>
</dbReference>
<feature type="compositionally biased region" description="Basic and acidic residues" evidence="1">
    <location>
        <begin position="1"/>
        <end position="20"/>
    </location>
</feature>
<name>A0A6P4DRC7_ARADU</name>
<dbReference type="Pfam" id="PF13650">
    <property type="entry name" value="Asp_protease_2"/>
    <property type="match status" value="1"/>
</dbReference>
<feature type="region of interest" description="Disordered" evidence="1">
    <location>
        <begin position="1"/>
        <end position="34"/>
    </location>
</feature>
<dbReference type="CDD" id="cd00303">
    <property type="entry name" value="retropepsin_like"/>
    <property type="match status" value="1"/>
</dbReference>
<proteinExistence type="predicted"/>
<reference evidence="2" key="1">
    <citation type="journal article" date="2016" name="Nat. Genet.">
        <title>The genome sequences of Arachis duranensis and Arachis ipaensis, the diploid ancestors of cultivated peanut.</title>
        <authorList>
            <person name="Bertioli D.J."/>
            <person name="Cannon S.B."/>
            <person name="Froenicke L."/>
            <person name="Huang G."/>
            <person name="Farmer A.D."/>
            <person name="Cannon E.K."/>
            <person name="Liu X."/>
            <person name="Gao D."/>
            <person name="Clevenger J."/>
            <person name="Dash S."/>
            <person name="Ren L."/>
            <person name="Moretzsohn M.C."/>
            <person name="Shirasawa K."/>
            <person name="Huang W."/>
            <person name="Vidigal B."/>
            <person name="Abernathy B."/>
            <person name="Chu Y."/>
            <person name="Niederhuth C.E."/>
            <person name="Umale P."/>
            <person name="Araujo A.C."/>
            <person name="Kozik A."/>
            <person name="Kim K.D."/>
            <person name="Burow M.D."/>
            <person name="Varshney R.K."/>
            <person name="Wang X."/>
            <person name="Zhang X."/>
            <person name="Barkley N."/>
            <person name="Guimaraes P.M."/>
            <person name="Isobe S."/>
            <person name="Guo B."/>
            <person name="Liao B."/>
            <person name="Stalker H.T."/>
            <person name="Schmitz R.J."/>
            <person name="Scheffler B.E."/>
            <person name="Leal-Bertioli S.C."/>
            <person name="Xun X."/>
            <person name="Jackson S.A."/>
            <person name="Michelmore R."/>
            <person name="Ozias-Akins P."/>
        </authorList>
    </citation>
    <scope>NUCLEOTIDE SEQUENCE [LARGE SCALE GENOMIC DNA]</scope>
    <source>
        <strain evidence="2">cv. V14167</strain>
    </source>
</reference>
<reference evidence="3" key="2">
    <citation type="submission" date="2025-08" db="UniProtKB">
        <authorList>
            <consortium name="RefSeq"/>
        </authorList>
    </citation>
    <scope>IDENTIFICATION</scope>
    <source>
        <tissue evidence="3">Whole plant</tissue>
    </source>
</reference>
<protein>
    <submittedName>
        <fullName evidence="3">Uncharacterized protein LOC107494519</fullName>
    </submittedName>
</protein>
<sequence length="194" mass="22133">MEARVTEEQVEKEAPEEVQAKKKHAPDRHPNNPFPFDVEQYKVLEKMPLYVKFMKELLSKKRTLKGDEIMDLTKECSAIIQSNLSRKMPDTGSFQIPCTIRSITFEKALCDLGASINLMSLFVMEKLQIKEEQPTRIALQMADKSLKYAHGIVENLLVKVGKFFLPSDFIILDMGEDDNTSIILGRPFLANGRL</sequence>
<dbReference type="KEGG" id="adu:107494519"/>
<evidence type="ECO:0000313" key="2">
    <source>
        <dbReference type="Proteomes" id="UP000515211"/>
    </source>
</evidence>
<dbReference type="Proteomes" id="UP000515211">
    <property type="component" value="Chromosome 6"/>
</dbReference>
<dbReference type="Gene3D" id="2.40.70.10">
    <property type="entry name" value="Acid Proteases"/>
    <property type="match status" value="1"/>
</dbReference>
<evidence type="ECO:0000313" key="3">
    <source>
        <dbReference type="RefSeq" id="XP_015971046.1"/>
    </source>
</evidence>
<gene>
    <name evidence="3" type="primary">LOC107494519</name>
</gene>
<dbReference type="PANTHER" id="PTHR33067">
    <property type="entry name" value="RNA-DIRECTED DNA POLYMERASE-RELATED"/>
    <property type="match status" value="1"/>
</dbReference>
<keyword evidence="2" id="KW-1185">Reference proteome</keyword>
<dbReference type="GeneID" id="107494519"/>
<organism evidence="2 3">
    <name type="scientific">Arachis duranensis</name>
    <name type="common">Wild peanut</name>
    <dbReference type="NCBI Taxonomy" id="130453"/>
    <lineage>
        <taxon>Eukaryota</taxon>
        <taxon>Viridiplantae</taxon>
        <taxon>Streptophyta</taxon>
        <taxon>Embryophyta</taxon>
        <taxon>Tracheophyta</taxon>
        <taxon>Spermatophyta</taxon>
        <taxon>Magnoliopsida</taxon>
        <taxon>eudicotyledons</taxon>
        <taxon>Gunneridae</taxon>
        <taxon>Pentapetalae</taxon>
        <taxon>rosids</taxon>
        <taxon>fabids</taxon>
        <taxon>Fabales</taxon>
        <taxon>Fabaceae</taxon>
        <taxon>Papilionoideae</taxon>
        <taxon>50 kb inversion clade</taxon>
        <taxon>dalbergioids sensu lato</taxon>
        <taxon>Dalbergieae</taxon>
        <taxon>Pterocarpus clade</taxon>
        <taxon>Arachis</taxon>
    </lineage>
</organism>
<evidence type="ECO:0000256" key="1">
    <source>
        <dbReference type="SAM" id="MobiDB-lite"/>
    </source>
</evidence>